<protein>
    <submittedName>
        <fullName evidence="1">HNH endonuclease</fullName>
    </submittedName>
</protein>
<comment type="caution">
    <text evidence="1">The sequence shown here is derived from an EMBL/GenBank/DDBJ whole genome shotgun (WGS) entry which is preliminary data.</text>
</comment>
<dbReference type="AlphaFoldDB" id="A0A2T4ULG3"/>
<gene>
    <name evidence="1" type="ORF">C7Y72_10590</name>
</gene>
<keyword evidence="2" id="KW-1185">Reference proteome</keyword>
<keyword evidence="1" id="KW-0540">Nuclease</keyword>
<evidence type="ECO:0000313" key="2">
    <source>
        <dbReference type="Proteomes" id="UP000240739"/>
    </source>
</evidence>
<dbReference type="OrthoDB" id="3823469at2"/>
<dbReference type="GO" id="GO:0004519">
    <property type="term" value="F:endonuclease activity"/>
    <property type="evidence" value="ECO:0007669"/>
    <property type="project" value="UniProtKB-KW"/>
</dbReference>
<dbReference type="Proteomes" id="UP000240739">
    <property type="component" value="Unassembled WGS sequence"/>
</dbReference>
<sequence>MSLPDWRASDAGTRTRVALWLASEVGVGGVFTKADLRAAFEGVEQVDRRMRDLRAEGWVIATNREDVTLAPEQLRLQAMGGAVWEPGYESRAPKVPTAKERQAVLAAADYLCRFCGITAGDSYPEDPLRRAKLGAARVSRPGGSAGLECLCDRCLGSLRNGTIAASAVDEVRALSAEDRATLRVWVGVEERGSSALERAWALYRRASDAERNEIRAMLQAD</sequence>
<proteinExistence type="predicted"/>
<keyword evidence="1" id="KW-0378">Hydrolase</keyword>
<name>A0A2T4ULG3_9ACTN</name>
<organism evidence="1 2">
    <name type="scientific">Paraconexibacter algicola</name>
    <dbReference type="NCBI Taxonomy" id="2133960"/>
    <lineage>
        <taxon>Bacteria</taxon>
        <taxon>Bacillati</taxon>
        <taxon>Actinomycetota</taxon>
        <taxon>Thermoleophilia</taxon>
        <taxon>Solirubrobacterales</taxon>
        <taxon>Paraconexibacteraceae</taxon>
        <taxon>Paraconexibacter</taxon>
    </lineage>
</organism>
<keyword evidence="1" id="KW-0255">Endonuclease</keyword>
<dbReference type="RefSeq" id="WP_107568705.1">
    <property type="nucleotide sequence ID" value="NZ_PYYB01000001.1"/>
</dbReference>
<reference evidence="1 2" key="1">
    <citation type="submission" date="2018-03" db="EMBL/GenBank/DDBJ databases">
        <title>Aquarubrobacter algicola gen. nov., sp. nov., a novel actinobacterium isolated from shallow eutrophic lake during the end of cyanobacterial harmful algal blooms.</title>
        <authorList>
            <person name="Chun S.J."/>
        </authorList>
    </citation>
    <scope>NUCLEOTIDE SEQUENCE [LARGE SCALE GENOMIC DNA]</scope>
    <source>
        <strain evidence="1 2">Seoho-28</strain>
    </source>
</reference>
<dbReference type="EMBL" id="PYYB01000001">
    <property type="protein sequence ID" value="PTL60060.1"/>
    <property type="molecule type" value="Genomic_DNA"/>
</dbReference>
<accession>A0A2T4ULG3</accession>
<evidence type="ECO:0000313" key="1">
    <source>
        <dbReference type="EMBL" id="PTL60060.1"/>
    </source>
</evidence>